<sequence>MHPESVDISAASAAALVQRVLVVDDSLVQLKILSAMLTRWGFEVWQAQSGEEALALCETAAPDAVLSDWMMPGMDGLEFCRRFRALEHDSYSYGYFILLTSKSEKGEIARGLDAGADDFLTKPVNADELRARINAGARILSMQRQLSDTLDQLRAAADAIDRDLRQARTIQEALVPERSRDYGAAAVSLLLKPCGHVGGDLVGMFSPDAAGLGVYSIDVSGHGITSALMTARVSGYLGGDFPDQNIALERRGADPVFRPPEEVAARLNNRLSADPGVLDYLTMAYVTVDLASGVARIVQAGHPPPLLIRADGSMRFVGEGGLPIGLISDVHYDRITLELEPGDRLLLYSDGFTEALLKDGQMLDQDGLQQLAGLCRAARGTEFLDDLYWRLSQITRTGTSLEDDVSAALVEYRGVG</sequence>
<dbReference type="RefSeq" id="WP_076699023.1">
    <property type="nucleotide sequence ID" value="NZ_CP015093.1"/>
</dbReference>
<gene>
    <name evidence="4" type="ORF">Ga0080574_TMP2270</name>
</gene>
<evidence type="ECO:0000256" key="2">
    <source>
        <dbReference type="PROSITE-ProRule" id="PRU00169"/>
    </source>
</evidence>
<protein>
    <submittedName>
        <fullName evidence="4">Serine phosphatase RsbU, regulator of sigma subunit</fullName>
    </submittedName>
</protein>
<evidence type="ECO:0000259" key="3">
    <source>
        <dbReference type="PROSITE" id="PS50110"/>
    </source>
</evidence>
<dbReference type="InterPro" id="IPR011006">
    <property type="entry name" value="CheY-like_superfamily"/>
</dbReference>
<dbReference type="Proteomes" id="UP000187059">
    <property type="component" value="Chromosome"/>
</dbReference>
<dbReference type="AlphaFoldDB" id="A0A1P8UT65"/>
<proteinExistence type="predicted"/>
<dbReference type="Gene3D" id="3.40.50.2300">
    <property type="match status" value="1"/>
</dbReference>
<evidence type="ECO:0000256" key="1">
    <source>
        <dbReference type="ARBA" id="ARBA00022801"/>
    </source>
</evidence>
<feature type="modified residue" description="4-aspartylphosphate" evidence="2">
    <location>
        <position position="68"/>
    </location>
</feature>
<dbReference type="InterPro" id="IPR001932">
    <property type="entry name" value="PPM-type_phosphatase-like_dom"/>
</dbReference>
<reference evidence="4 5" key="1">
    <citation type="submission" date="2016-04" db="EMBL/GenBank/DDBJ databases">
        <title>Deep-sea bacteria in the southern Pacific.</title>
        <authorList>
            <person name="Tang K."/>
        </authorList>
    </citation>
    <scope>NUCLEOTIDE SEQUENCE [LARGE SCALE GENOMIC DNA]</scope>
    <source>
        <strain evidence="4 5">JLT2014</strain>
    </source>
</reference>
<dbReference type="InterPro" id="IPR001789">
    <property type="entry name" value="Sig_transdc_resp-reg_receiver"/>
</dbReference>
<dbReference type="InterPro" id="IPR052016">
    <property type="entry name" value="Bact_Sigma-Reg"/>
</dbReference>
<feature type="domain" description="Response regulatory" evidence="3">
    <location>
        <begin position="19"/>
        <end position="137"/>
    </location>
</feature>
<keyword evidence="5" id="KW-1185">Reference proteome</keyword>
<keyword evidence="1" id="KW-0378">Hydrolase</keyword>
<dbReference type="Gene3D" id="3.60.40.10">
    <property type="entry name" value="PPM-type phosphatase domain"/>
    <property type="match status" value="1"/>
</dbReference>
<dbReference type="KEGG" id="paby:Ga0080574_TMP2270"/>
<evidence type="ECO:0000313" key="5">
    <source>
        <dbReference type="Proteomes" id="UP000187059"/>
    </source>
</evidence>
<dbReference type="GO" id="GO:0016791">
    <property type="term" value="F:phosphatase activity"/>
    <property type="evidence" value="ECO:0007669"/>
    <property type="project" value="TreeGrafter"/>
</dbReference>
<dbReference type="SMART" id="SM00448">
    <property type="entry name" value="REC"/>
    <property type="match status" value="1"/>
</dbReference>
<dbReference type="EMBL" id="CP015093">
    <property type="protein sequence ID" value="APZ52604.1"/>
    <property type="molecule type" value="Genomic_DNA"/>
</dbReference>
<keyword evidence="2" id="KW-0597">Phosphoprotein</keyword>
<accession>A0A1P8UT65</accession>
<dbReference type="PROSITE" id="PS50110">
    <property type="entry name" value="RESPONSE_REGULATORY"/>
    <property type="match status" value="1"/>
</dbReference>
<dbReference type="Pfam" id="PF00072">
    <property type="entry name" value="Response_reg"/>
    <property type="match status" value="1"/>
</dbReference>
<evidence type="ECO:0000313" key="4">
    <source>
        <dbReference type="EMBL" id="APZ52604.1"/>
    </source>
</evidence>
<dbReference type="GO" id="GO:0000160">
    <property type="term" value="P:phosphorelay signal transduction system"/>
    <property type="evidence" value="ECO:0007669"/>
    <property type="project" value="InterPro"/>
</dbReference>
<dbReference type="SMART" id="SM00331">
    <property type="entry name" value="PP2C_SIG"/>
    <property type="match status" value="1"/>
</dbReference>
<dbReference type="STRING" id="1250539.Ga0080574_TMP2270"/>
<dbReference type="SUPFAM" id="SSF81606">
    <property type="entry name" value="PP2C-like"/>
    <property type="match status" value="1"/>
</dbReference>
<name>A0A1P8UT65_9RHOB</name>
<dbReference type="PANTHER" id="PTHR43156">
    <property type="entry name" value="STAGE II SPORULATION PROTEIN E-RELATED"/>
    <property type="match status" value="1"/>
</dbReference>
<dbReference type="InterPro" id="IPR036457">
    <property type="entry name" value="PPM-type-like_dom_sf"/>
</dbReference>
<dbReference type="SUPFAM" id="SSF52172">
    <property type="entry name" value="CheY-like"/>
    <property type="match status" value="1"/>
</dbReference>
<dbReference type="Pfam" id="PF07228">
    <property type="entry name" value="SpoIIE"/>
    <property type="match status" value="1"/>
</dbReference>
<organism evidence="4 5">
    <name type="scientific">Salipiger abyssi</name>
    <dbReference type="NCBI Taxonomy" id="1250539"/>
    <lineage>
        <taxon>Bacteria</taxon>
        <taxon>Pseudomonadati</taxon>
        <taxon>Pseudomonadota</taxon>
        <taxon>Alphaproteobacteria</taxon>
        <taxon>Rhodobacterales</taxon>
        <taxon>Roseobacteraceae</taxon>
        <taxon>Salipiger</taxon>
    </lineage>
</organism>
<dbReference type="PANTHER" id="PTHR43156:SF2">
    <property type="entry name" value="STAGE II SPORULATION PROTEIN E"/>
    <property type="match status" value="1"/>
</dbReference>